<dbReference type="Proteomes" id="UP000030711">
    <property type="component" value="Unassembled WGS sequence"/>
</dbReference>
<gene>
    <name evidence="2" type="ORF">EUGRSUZ_L02500</name>
</gene>
<evidence type="ECO:0000313" key="3">
    <source>
        <dbReference type="Proteomes" id="UP000030711"/>
    </source>
</evidence>
<dbReference type="EMBL" id="KK199720">
    <property type="protein sequence ID" value="KCW44088.1"/>
    <property type="molecule type" value="Genomic_DNA"/>
</dbReference>
<protein>
    <submittedName>
        <fullName evidence="2">Uncharacterized protein</fullName>
    </submittedName>
</protein>
<dbReference type="AlphaFoldDB" id="A0A058ZQN2"/>
<reference evidence="2" key="1">
    <citation type="submission" date="2013-07" db="EMBL/GenBank/DDBJ databases">
        <title>The genome of Eucalyptus grandis.</title>
        <authorList>
            <person name="Schmutz J."/>
            <person name="Hayes R."/>
            <person name="Myburg A."/>
            <person name="Tuskan G."/>
            <person name="Grattapaglia D."/>
            <person name="Rokhsar D.S."/>
        </authorList>
    </citation>
    <scope>NUCLEOTIDE SEQUENCE</scope>
    <source>
        <tissue evidence="2">Leaf extractions</tissue>
    </source>
</reference>
<reference evidence="1" key="2">
    <citation type="journal article" date="2014" name="Nature">
        <title>The genome of Eucalyptus grandis.</title>
        <authorList>
            <person name="Myburg A.A."/>
            <person name="Grattapaglia D."/>
            <person name="Tuskan G.A."/>
            <person name="Hellsten U."/>
            <person name="Hayes R.D."/>
            <person name="Grimwood J."/>
            <person name="Jenkins J."/>
            <person name="Lindquist E."/>
            <person name="Tice H."/>
            <person name="Bauer D."/>
            <person name="Goodstein D.M."/>
            <person name="Dubchak I."/>
            <person name="Poliakov A."/>
            <person name="Mizrachi E."/>
            <person name="Kullan A.R."/>
            <person name="Hussey S.G."/>
            <person name="Pinard D."/>
            <person name="van der Merwe K."/>
            <person name="Singh P."/>
            <person name="van Jaarsveld I."/>
            <person name="Silva-Junior O.B."/>
            <person name="Togawa R.C."/>
            <person name="Pappas M.R."/>
            <person name="Faria D.A."/>
            <person name="Sansaloni C.P."/>
            <person name="Petroli C.D."/>
            <person name="Yang X."/>
            <person name="Ranjan P."/>
            <person name="Tschaplinski T.J."/>
            <person name="Ye C.Y."/>
            <person name="Li T."/>
            <person name="Sterck L."/>
            <person name="Vanneste K."/>
            <person name="Murat F."/>
            <person name="Soler M."/>
            <person name="Clemente H.S."/>
            <person name="Saidi N."/>
            <person name="Cassan-Wang H."/>
            <person name="Dunand C."/>
            <person name="Hefer C.A."/>
            <person name="Bornberg-Bauer E."/>
            <person name="Kersting A.R."/>
            <person name="Vining K."/>
            <person name="Amarasinghe V."/>
            <person name="Ranik M."/>
            <person name="Naithani S."/>
            <person name="Elser J."/>
            <person name="Boyd A.E."/>
            <person name="Liston A."/>
            <person name="Spatafora J.W."/>
            <person name="Dharmwardhana P."/>
            <person name="Raja R."/>
            <person name="Sullivan C."/>
            <person name="Romanel E."/>
            <person name="Alves-Ferreira M."/>
            <person name="Kulheim C."/>
            <person name="Foley W."/>
            <person name="Carocha V."/>
            <person name="Paiva J."/>
            <person name="Kudrna D."/>
            <person name="Brommonschenkel S.H."/>
            <person name="Pasquali G."/>
            <person name="Byrne M."/>
            <person name="Rigault P."/>
            <person name="Tibbits J."/>
            <person name="Spokevicius A."/>
            <person name="Jones R.C."/>
            <person name="Steane D.A."/>
            <person name="Vaillancourt R.E."/>
            <person name="Potts B.M."/>
            <person name="Joubert F."/>
            <person name="Barry K."/>
            <person name="Pappas G.J."/>
            <person name="Strauss S.H."/>
            <person name="Jaiswal P."/>
            <person name="Grima-Pettenati J."/>
            <person name="Salse J."/>
            <person name="Van de Peer Y."/>
            <person name="Rokhsar D.S."/>
            <person name="Schmutz J."/>
        </authorList>
    </citation>
    <scope>NUCLEOTIDE SEQUENCE</scope>
    <source>
        <tissue evidence="1">Leaf extractions</tissue>
    </source>
</reference>
<evidence type="ECO:0000313" key="1">
    <source>
        <dbReference type="EMBL" id="KAK2631736.1"/>
    </source>
</evidence>
<dbReference type="EMBL" id="MU849201">
    <property type="protein sequence ID" value="KAK2631736.1"/>
    <property type="molecule type" value="Genomic_DNA"/>
</dbReference>
<proteinExistence type="predicted"/>
<name>A0A058ZQN2_EUCGR</name>
<accession>A0A058ZQN2</accession>
<dbReference type="Gramene" id="KCW44088">
    <property type="protein sequence ID" value="KCW44088"/>
    <property type="gene ID" value="EUGRSUZ_L02500"/>
</dbReference>
<reference evidence="1" key="4">
    <citation type="submission" date="2023-07" db="EMBL/GenBank/DDBJ databases">
        <authorList>
            <person name="Myburg A.A."/>
            <person name="Grattapaglia D."/>
            <person name="Tuskan G.A."/>
            <person name="Hellsten U."/>
            <person name="Hayes R.D."/>
            <person name="Grimwood J."/>
            <person name="Jenkins J."/>
            <person name="Lindquist E."/>
            <person name="Tice H."/>
            <person name="Bauer D."/>
            <person name="Goodstein D.M."/>
            <person name="Dubchak I."/>
            <person name="Poliakov A."/>
            <person name="Mizrachi E."/>
            <person name="Kullan A.R."/>
            <person name="Hussey S.G."/>
            <person name="Pinard D."/>
            <person name="Van D.M."/>
            <person name="Singh P."/>
            <person name="Van J.I."/>
            <person name="Silva-Junior O.B."/>
            <person name="Togawa R.C."/>
            <person name="Pappas M.R."/>
            <person name="Faria D.A."/>
            <person name="Sansaloni C.P."/>
            <person name="Petroli C.D."/>
            <person name="Yang X."/>
            <person name="Ranjan P."/>
            <person name="Tschaplinski T.J."/>
            <person name="Ye C.Y."/>
            <person name="Li T."/>
            <person name="Sterck L."/>
            <person name="Vanneste K."/>
            <person name="Murat F."/>
            <person name="Soler M."/>
            <person name="Clemente H.S."/>
            <person name="Saidi N."/>
            <person name="Cassan-Wang H."/>
            <person name="Dunand C."/>
            <person name="Hefer C.A."/>
            <person name="Bornberg-Bauer E."/>
            <person name="Kersting A.R."/>
            <person name="Vining K."/>
            <person name="Amarasinghe V."/>
            <person name="Ranik M."/>
            <person name="Naithani S."/>
            <person name="Elser J."/>
            <person name="Boyd A.E."/>
            <person name="Liston A."/>
            <person name="Spatafora J.W."/>
            <person name="Dharmwardhana P."/>
            <person name="Raja R."/>
            <person name="Sullivan C."/>
            <person name="Romanel E."/>
            <person name="Alves-Ferreira M."/>
            <person name="Kulheim C."/>
            <person name="Foley W."/>
            <person name="Carocha V."/>
            <person name="Paiva J."/>
            <person name="Kudrna D."/>
            <person name="Brommonschenkel S.H."/>
            <person name="Pasquali G."/>
            <person name="Byrne M."/>
            <person name="Rigault P."/>
            <person name="Tibbits J."/>
            <person name="Spokevicius A."/>
            <person name="Jones R.C."/>
            <person name="Steane D.A."/>
            <person name="Vaillancourt R.E."/>
            <person name="Potts B.M."/>
            <person name="Joubert F."/>
            <person name="Barry K."/>
            <person name="Pappas G.J."/>
            <person name="Strauss S.H."/>
            <person name="Jaiswal P."/>
            <person name="Grima-Pettenati J."/>
            <person name="Salse J."/>
            <person name="Van D.P."/>
            <person name="Rokhsar D.S."/>
            <person name="Schmutz J."/>
        </authorList>
    </citation>
    <scope>NUCLEOTIDE SEQUENCE</scope>
    <source>
        <tissue evidence="1">Leaf extractions</tissue>
    </source>
</reference>
<keyword evidence="3" id="KW-1185">Reference proteome</keyword>
<evidence type="ECO:0000313" key="2">
    <source>
        <dbReference type="EMBL" id="KCW44088.1"/>
    </source>
</evidence>
<organism evidence="2">
    <name type="scientific">Eucalyptus grandis</name>
    <name type="common">Flooded gum</name>
    <dbReference type="NCBI Taxonomy" id="71139"/>
    <lineage>
        <taxon>Eukaryota</taxon>
        <taxon>Viridiplantae</taxon>
        <taxon>Streptophyta</taxon>
        <taxon>Embryophyta</taxon>
        <taxon>Tracheophyta</taxon>
        <taxon>Spermatophyta</taxon>
        <taxon>Magnoliopsida</taxon>
        <taxon>eudicotyledons</taxon>
        <taxon>Gunneridae</taxon>
        <taxon>Pentapetalae</taxon>
        <taxon>rosids</taxon>
        <taxon>malvids</taxon>
        <taxon>Myrtales</taxon>
        <taxon>Myrtaceae</taxon>
        <taxon>Myrtoideae</taxon>
        <taxon>Eucalypteae</taxon>
        <taxon>Eucalyptus</taxon>
    </lineage>
</organism>
<sequence>MYIVFHKENIFLQPNTGVLISALEECPSRPVDVHTNYLAPQKKAYNIMLSIKEFILVPAYGVNISNISWSSSVSAK</sequence>
<dbReference type="InParanoid" id="A0A058ZQN2"/>
<reference evidence="1" key="3">
    <citation type="submission" date="2023-04" db="EMBL/GenBank/DDBJ databases">
        <title>WGS assembly of Eucalyptus grandis.</title>
        <authorList>
            <person name="Myburg A."/>
            <person name="Grattapaglia D."/>
            <person name="Tuskan G."/>
            <person name="Hellsten U."/>
            <person name="Hayes R."/>
            <person name="Grimwood J."/>
            <person name="Jenkins J."/>
            <person name="Lindquist E."/>
            <person name="Tice H."/>
            <person name="Bauer D."/>
            <person name="Goodstein D."/>
            <person name="Dubchak I."/>
            <person name="Poliakov A."/>
            <person name="Mizrachi E."/>
            <person name="Kullan A."/>
            <person name="Hussey S."/>
            <person name="Pinard D."/>
            <person name="Van D."/>
            <person name="Singh P."/>
            <person name="Van J."/>
            <person name="Silva-Junior O."/>
            <person name="Togawa R."/>
            <person name="Pappas M."/>
            <person name="Faria D."/>
            <person name="Sansaloni C."/>
            <person name="Petroli C."/>
            <person name="Yang X."/>
            <person name="Ranjan P."/>
            <person name="Tschaplinski T."/>
            <person name="Ye C."/>
            <person name="Li T."/>
            <person name="Sterck L."/>
            <person name="Vanneste K."/>
            <person name="Murat F."/>
            <person name="Soler M."/>
            <person name="Clemente H."/>
            <person name="Saidi N."/>
            <person name="Cassan-Wang H."/>
            <person name="Dunand C."/>
            <person name="Hefer C."/>
            <person name="Bornberg-Bauer E."/>
            <person name="Kersting A."/>
            <person name="Vining K."/>
            <person name="Amarasinghe V."/>
            <person name="Ranik M."/>
            <person name="Naithani S."/>
            <person name="Elser J."/>
            <person name="Boyd A."/>
            <person name="Liston A."/>
            <person name="Spatafora J."/>
            <person name="Dharmwardhana P."/>
            <person name="Raja R."/>
            <person name="Sullivan C."/>
            <person name="Romanel E."/>
            <person name="Alves-Ferreira M."/>
            <person name="Kulheim C."/>
            <person name="Foley W."/>
            <person name="Carocha V."/>
            <person name="Paiva J."/>
            <person name="Kudrna D."/>
            <person name="Brommonschenkel S."/>
            <person name="Pasquali G."/>
            <person name="Byrne M."/>
            <person name="Rigault P."/>
            <person name="Tibbits J."/>
            <person name="Spokevicius A."/>
            <person name="Jones R."/>
            <person name="Steane D."/>
            <person name="Vaillancourt R."/>
            <person name="Potts B."/>
            <person name="Joubert F."/>
            <person name="Barry K."/>
            <person name="Pappas G."/>
            <person name="Strauss S."/>
            <person name="Jaiswal P."/>
            <person name="Grima-Pettenati J."/>
            <person name="Salse J."/>
            <person name="Van D."/>
            <person name="Rokhsar D."/>
            <person name="Schmutz J."/>
        </authorList>
    </citation>
    <scope>NUCLEOTIDE SEQUENCE</scope>
    <source>
        <tissue evidence="1">Leaf extractions</tissue>
    </source>
</reference>